<keyword evidence="2" id="KW-1185">Reference proteome</keyword>
<dbReference type="AlphaFoldDB" id="A0A975BN22"/>
<organism evidence="1 2">
    <name type="scientific">Desulfonema magnum</name>
    <dbReference type="NCBI Taxonomy" id="45655"/>
    <lineage>
        <taxon>Bacteria</taxon>
        <taxon>Pseudomonadati</taxon>
        <taxon>Thermodesulfobacteriota</taxon>
        <taxon>Desulfobacteria</taxon>
        <taxon>Desulfobacterales</taxon>
        <taxon>Desulfococcaceae</taxon>
        <taxon>Desulfonema</taxon>
    </lineage>
</organism>
<protein>
    <submittedName>
        <fullName evidence="1">Uncharacterized protein</fullName>
    </submittedName>
</protein>
<sequence length="50" mass="5713">MKTISENPGFLSAFTENIFINGGKKTGFFMSVSYESRFLYEILLAEEQLL</sequence>
<dbReference type="Proteomes" id="UP000663722">
    <property type="component" value="Chromosome"/>
</dbReference>
<proteinExistence type="predicted"/>
<dbReference type="EMBL" id="CP061800">
    <property type="protein sequence ID" value="QTA88546.1"/>
    <property type="molecule type" value="Genomic_DNA"/>
</dbReference>
<reference evidence="1" key="1">
    <citation type="journal article" date="2021" name="Microb. Physiol.">
        <title>Proteogenomic Insights into the Physiology of Marine, Sulfate-Reducing, Filamentous Desulfonema limicola and Desulfonema magnum.</title>
        <authorList>
            <person name="Schnaars V."/>
            <person name="Wohlbrand L."/>
            <person name="Scheve S."/>
            <person name="Hinrichs C."/>
            <person name="Reinhardt R."/>
            <person name="Rabus R."/>
        </authorList>
    </citation>
    <scope>NUCLEOTIDE SEQUENCE</scope>
    <source>
        <strain evidence="1">4be13</strain>
    </source>
</reference>
<dbReference type="KEGG" id="dmm:dnm_045920"/>
<name>A0A975BN22_9BACT</name>
<evidence type="ECO:0000313" key="2">
    <source>
        <dbReference type="Proteomes" id="UP000663722"/>
    </source>
</evidence>
<accession>A0A975BN22</accession>
<gene>
    <name evidence="1" type="ORF">dnm_045920</name>
</gene>
<evidence type="ECO:0000313" key="1">
    <source>
        <dbReference type="EMBL" id="QTA88546.1"/>
    </source>
</evidence>